<feature type="transmembrane region" description="Helical" evidence="8">
    <location>
        <begin position="26"/>
        <end position="50"/>
    </location>
</feature>
<proteinExistence type="predicted"/>
<evidence type="ECO:0000256" key="7">
    <source>
        <dbReference type="ARBA" id="ARBA00023136"/>
    </source>
</evidence>
<protein>
    <submittedName>
        <fullName evidence="9">Accessory gene regulator B family protein</fullName>
    </submittedName>
</protein>
<dbReference type="Pfam" id="PF04647">
    <property type="entry name" value="AgrB"/>
    <property type="match status" value="1"/>
</dbReference>
<keyword evidence="2" id="KW-0673">Quorum sensing</keyword>
<evidence type="ECO:0000313" key="10">
    <source>
        <dbReference type="Proteomes" id="UP000622687"/>
    </source>
</evidence>
<sequence>MLEQFAEDITFILVKNKIIDIDERDIYIYGFQIIISTLTITMFLLILGIILDKVVLTLFFILTFIILRSCTGGYHAEKFSGCFVITTLIYLSELLINYLLLDKYKTVLGMIFVIVSTAVIYKLSPVEHENNPLSLDEKKKFKKISRITILVIASLISIGFYTNYISIDIAFIVSLTILAISILTIIPVLKGGKENYG</sequence>
<feature type="transmembrane region" description="Helical" evidence="8">
    <location>
        <begin position="144"/>
        <end position="163"/>
    </location>
</feature>
<dbReference type="GO" id="GO:0006508">
    <property type="term" value="P:proteolysis"/>
    <property type="evidence" value="ECO:0007669"/>
    <property type="project" value="UniProtKB-KW"/>
</dbReference>
<evidence type="ECO:0000256" key="1">
    <source>
        <dbReference type="ARBA" id="ARBA00022475"/>
    </source>
</evidence>
<evidence type="ECO:0000256" key="4">
    <source>
        <dbReference type="ARBA" id="ARBA00022692"/>
    </source>
</evidence>
<dbReference type="GO" id="GO:0009372">
    <property type="term" value="P:quorum sensing"/>
    <property type="evidence" value="ECO:0007669"/>
    <property type="project" value="UniProtKB-KW"/>
</dbReference>
<dbReference type="Proteomes" id="UP000622687">
    <property type="component" value="Unassembled WGS sequence"/>
</dbReference>
<evidence type="ECO:0000256" key="8">
    <source>
        <dbReference type="SAM" id="Phobius"/>
    </source>
</evidence>
<dbReference type="SMART" id="SM00793">
    <property type="entry name" value="AgrB"/>
    <property type="match status" value="1"/>
</dbReference>
<evidence type="ECO:0000256" key="6">
    <source>
        <dbReference type="ARBA" id="ARBA00022989"/>
    </source>
</evidence>
<organism evidence="9 10">
    <name type="scientific">Clostridium aciditolerans</name>
    <dbReference type="NCBI Taxonomy" id="339861"/>
    <lineage>
        <taxon>Bacteria</taxon>
        <taxon>Bacillati</taxon>
        <taxon>Bacillota</taxon>
        <taxon>Clostridia</taxon>
        <taxon>Eubacteriales</taxon>
        <taxon>Clostridiaceae</taxon>
        <taxon>Clostridium</taxon>
    </lineage>
</organism>
<evidence type="ECO:0000256" key="5">
    <source>
        <dbReference type="ARBA" id="ARBA00022801"/>
    </source>
</evidence>
<keyword evidence="5" id="KW-0378">Hydrolase</keyword>
<comment type="caution">
    <text evidence="9">The sequence shown here is derived from an EMBL/GenBank/DDBJ whole genome shotgun (WGS) entry which is preliminary data.</text>
</comment>
<keyword evidence="4 8" id="KW-0812">Transmembrane</keyword>
<feature type="transmembrane region" description="Helical" evidence="8">
    <location>
        <begin position="56"/>
        <end position="74"/>
    </location>
</feature>
<evidence type="ECO:0000256" key="3">
    <source>
        <dbReference type="ARBA" id="ARBA00022670"/>
    </source>
</evidence>
<dbReference type="EMBL" id="JAEEGB010000003">
    <property type="protein sequence ID" value="MBI6871320.1"/>
    <property type="molecule type" value="Genomic_DNA"/>
</dbReference>
<dbReference type="GO" id="GO:0016020">
    <property type="term" value="C:membrane"/>
    <property type="evidence" value="ECO:0007669"/>
    <property type="project" value="InterPro"/>
</dbReference>
<feature type="transmembrane region" description="Helical" evidence="8">
    <location>
        <begin position="169"/>
        <end position="189"/>
    </location>
</feature>
<name>A0A934M1X9_9CLOT</name>
<keyword evidence="3" id="KW-0645">Protease</keyword>
<feature type="transmembrane region" description="Helical" evidence="8">
    <location>
        <begin position="106"/>
        <end position="123"/>
    </location>
</feature>
<dbReference type="InterPro" id="IPR006741">
    <property type="entry name" value="AgrB"/>
</dbReference>
<dbReference type="AlphaFoldDB" id="A0A934M1X9"/>
<dbReference type="RefSeq" id="WP_211140787.1">
    <property type="nucleotide sequence ID" value="NZ_JAEEGB010000003.1"/>
</dbReference>
<keyword evidence="6 8" id="KW-1133">Transmembrane helix</keyword>
<evidence type="ECO:0000256" key="2">
    <source>
        <dbReference type="ARBA" id="ARBA00022654"/>
    </source>
</evidence>
<feature type="transmembrane region" description="Helical" evidence="8">
    <location>
        <begin position="81"/>
        <end position="100"/>
    </location>
</feature>
<reference evidence="9" key="1">
    <citation type="submission" date="2020-12" db="EMBL/GenBank/DDBJ databases">
        <title>Clostridium thailandense sp. nov., a novel acetogenic bacterium isolated from peat land soil in Thailand.</title>
        <authorList>
            <person name="Chaikitkaew S."/>
            <person name="Birkeland N.K."/>
        </authorList>
    </citation>
    <scope>NUCLEOTIDE SEQUENCE</scope>
    <source>
        <strain evidence="9">DSM 17425</strain>
    </source>
</reference>
<keyword evidence="1" id="KW-1003">Cell membrane</keyword>
<dbReference type="GO" id="GO:0008233">
    <property type="term" value="F:peptidase activity"/>
    <property type="evidence" value="ECO:0007669"/>
    <property type="project" value="UniProtKB-KW"/>
</dbReference>
<evidence type="ECO:0000313" key="9">
    <source>
        <dbReference type="EMBL" id="MBI6871320.1"/>
    </source>
</evidence>
<keyword evidence="7 8" id="KW-0472">Membrane</keyword>
<gene>
    <name evidence="9" type="ORF">I6U51_01195</name>
</gene>
<keyword evidence="10" id="KW-1185">Reference proteome</keyword>
<accession>A0A934M1X9</accession>